<dbReference type="Proteomes" id="UP001419268">
    <property type="component" value="Unassembled WGS sequence"/>
</dbReference>
<gene>
    <name evidence="2" type="ORF">Scep_020719</name>
</gene>
<dbReference type="Pfam" id="PF14009">
    <property type="entry name" value="PADRE"/>
    <property type="match status" value="1"/>
</dbReference>
<sequence length="174" mass="18325">MGNCNSAESTAVSTAKLVLQDGKLEEFTYPVKVSHVLQNINSASNSNSNSNSDKCFICNADSIDFNNIVRAVNMEEELQPGQLYFALPLRRLRCPMQAEEMAALAVKASEALRKCRISSGGGGGGGVVSNARRREVVPVGFSGGGGGGAGAGRRRRKSGGRGNEFVSELGVIEE</sequence>
<dbReference type="AlphaFoldDB" id="A0AAP0NPL1"/>
<evidence type="ECO:0000256" key="1">
    <source>
        <dbReference type="SAM" id="MobiDB-lite"/>
    </source>
</evidence>
<organism evidence="2 3">
    <name type="scientific">Stephania cephalantha</name>
    <dbReference type="NCBI Taxonomy" id="152367"/>
    <lineage>
        <taxon>Eukaryota</taxon>
        <taxon>Viridiplantae</taxon>
        <taxon>Streptophyta</taxon>
        <taxon>Embryophyta</taxon>
        <taxon>Tracheophyta</taxon>
        <taxon>Spermatophyta</taxon>
        <taxon>Magnoliopsida</taxon>
        <taxon>Ranunculales</taxon>
        <taxon>Menispermaceae</taxon>
        <taxon>Menispermoideae</taxon>
        <taxon>Cissampelideae</taxon>
        <taxon>Stephania</taxon>
    </lineage>
</organism>
<dbReference type="PANTHER" id="PTHR33052">
    <property type="entry name" value="DUF4228 DOMAIN PROTEIN-RELATED"/>
    <property type="match status" value="1"/>
</dbReference>
<name>A0AAP0NPL1_9MAGN</name>
<dbReference type="EMBL" id="JBBNAG010000008">
    <property type="protein sequence ID" value="KAK9113200.1"/>
    <property type="molecule type" value="Genomic_DNA"/>
</dbReference>
<feature type="region of interest" description="Disordered" evidence="1">
    <location>
        <begin position="142"/>
        <end position="174"/>
    </location>
</feature>
<reference evidence="2 3" key="1">
    <citation type="submission" date="2024-01" db="EMBL/GenBank/DDBJ databases">
        <title>Genome assemblies of Stephania.</title>
        <authorList>
            <person name="Yang L."/>
        </authorList>
    </citation>
    <scope>NUCLEOTIDE SEQUENCE [LARGE SCALE GENOMIC DNA]</scope>
    <source>
        <strain evidence="2">JXDWG</strain>
        <tissue evidence="2">Leaf</tissue>
    </source>
</reference>
<accession>A0AAP0NPL1</accession>
<comment type="caution">
    <text evidence="2">The sequence shown here is derived from an EMBL/GenBank/DDBJ whole genome shotgun (WGS) entry which is preliminary data.</text>
</comment>
<evidence type="ECO:0000313" key="2">
    <source>
        <dbReference type="EMBL" id="KAK9113200.1"/>
    </source>
</evidence>
<dbReference type="InterPro" id="IPR025322">
    <property type="entry name" value="PADRE_dom"/>
</dbReference>
<evidence type="ECO:0000313" key="3">
    <source>
        <dbReference type="Proteomes" id="UP001419268"/>
    </source>
</evidence>
<protein>
    <submittedName>
        <fullName evidence="2">Uncharacterized protein</fullName>
    </submittedName>
</protein>
<keyword evidence="3" id="KW-1185">Reference proteome</keyword>
<feature type="compositionally biased region" description="Gly residues" evidence="1">
    <location>
        <begin position="142"/>
        <end position="151"/>
    </location>
</feature>
<proteinExistence type="predicted"/>